<dbReference type="SUPFAM" id="SSF57850">
    <property type="entry name" value="RING/U-box"/>
    <property type="match status" value="1"/>
</dbReference>
<dbReference type="Proteomes" id="UP000050794">
    <property type="component" value="Unassembled WGS sequence"/>
</dbReference>
<dbReference type="WBParaSite" id="TCNE_0001808101-mRNA-1">
    <property type="protein sequence ID" value="TCNE_0001808101-mRNA-1"/>
    <property type="gene ID" value="TCNE_0001808101"/>
</dbReference>
<dbReference type="EMBL" id="UYWY01025100">
    <property type="protein sequence ID" value="VDM49398.1"/>
    <property type="molecule type" value="Genomic_DNA"/>
</dbReference>
<protein>
    <submittedName>
        <fullName evidence="7">RING-type domain-containing protein</fullName>
    </submittedName>
</protein>
<reference evidence="5 6" key="2">
    <citation type="submission" date="2018-11" db="EMBL/GenBank/DDBJ databases">
        <authorList>
            <consortium name="Pathogen Informatics"/>
        </authorList>
    </citation>
    <scope>NUCLEOTIDE SEQUENCE [LARGE SCALE GENOMIC DNA]</scope>
</reference>
<dbReference type="Gene3D" id="1.10.10.1580">
    <property type="entry name" value="Interferon regulatory factor 2-binding protein"/>
    <property type="match status" value="1"/>
</dbReference>
<keyword evidence="6" id="KW-1185">Reference proteome</keyword>
<accession>A0A183VBF7</accession>
<evidence type="ECO:0000256" key="2">
    <source>
        <dbReference type="ARBA" id="ARBA00010802"/>
    </source>
</evidence>
<evidence type="ECO:0000313" key="7">
    <source>
        <dbReference type="WBParaSite" id="TCNE_0001808101-mRNA-1"/>
    </source>
</evidence>
<dbReference type="PANTHER" id="PTHR10816">
    <property type="entry name" value="MYELIN TRANSCRIPTION FACTOR 1-RELATED"/>
    <property type="match status" value="1"/>
</dbReference>
<proteinExistence type="inferred from homology"/>
<evidence type="ECO:0000256" key="3">
    <source>
        <dbReference type="ARBA" id="ARBA00023242"/>
    </source>
</evidence>
<evidence type="ECO:0000313" key="6">
    <source>
        <dbReference type="Proteomes" id="UP000050794"/>
    </source>
</evidence>
<comment type="similarity">
    <text evidence="2">Belongs to the IRF2BP family.</text>
</comment>
<dbReference type="InterPro" id="IPR057414">
    <property type="entry name" value="Zf-C3HC4_IRF-2BP1_2"/>
</dbReference>
<dbReference type="GO" id="GO:0006357">
    <property type="term" value="P:regulation of transcription by RNA polymerase II"/>
    <property type="evidence" value="ECO:0007669"/>
    <property type="project" value="TreeGrafter"/>
</dbReference>
<dbReference type="Pfam" id="PF25454">
    <property type="entry name" value="zf-C3HC4_IRF-2BP1_2"/>
    <property type="match status" value="1"/>
</dbReference>
<organism evidence="6 7">
    <name type="scientific">Toxocara canis</name>
    <name type="common">Canine roundworm</name>
    <dbReference type="NCBI Taxonomy" id="6265"/>
    <lineage>
        <taxon>Eukaryota</taxon>
        <taxon>Metazoa</taxon>
        <taxon>Ecdysozoa</taxon>
        <taxon>Nematoda</taxon>
        <taxon>Chromadorea</taxon>
        <taxon>Rhabditida</taxon>
        <taxon>Spirurina</taxon>
        <taxon>Ascaridomorpha</taxon>
        <taxon>Ascaridoidea</taxon>
        <taxon>Toxocaridae</taxon>
        <taxon>Toxocara</taxon>
    </lineage>
</organism>
<gene>
    <name evidence="5" type="ORF">TCNE_LOCUS18077</name>
</gene>
<comment type="subcellular location">
    <subcellularLocation>
        <location evidence="1">Nucleus</location>
    </subcellularLocation>
</comment>
<name>A0A183VBF7_TOXCA</name>
<sequence>NCLFSNERVLKCTLCHERLEDTHFVQCPSVSAHKFCFPCSRESIKKQSNAREIYCPSGEKCPLVGSQTSWAFVQEEIATILSEDFEQFKKDREANGLVAPTLVPNTGSQMFYIIISFAQLRLALMTLNDLSRMLPDKLGSEYEHTAEFARFYNNKCGIVEQCQCTVSQLYAAC</sequence>
<dbReference type="GO" id="GO:0003714">
    <property type="term" value="F:transcription corepressor activity"/>
    <property type="evidence" value="ECO:0007669"/>
    <property type="project" value="TreeGrafter"/>
</dbReference>
<feature type="domain" description="Interferon regulatory factor 2-binding protein 1/2-like C3HC4 zinc finger" evidence="4">
    <location>
        <begin position="10"/>
        <end position="81"/>
    </location>
</feature>
<evidence type="ECO:0000313" key="5">
    <source>
        <dbReference type="EMBL" id="VDM49398.1"/>
    </source>
</evidence>
<dbReference type="GO" id="GO:0005634">
    <property type="term" value="C:nucleus"/>
    <property type="evidence" value="ECO:0007669"/>
    <property type="project" value="UniProtKB-SubCell"/>
</dbReference>
<evidence type="ECO:0000259" key="4">
    <source>
        <dbReference type="Pfam" id="PF25454"/>
    </source>
</evidence>
<dbReference type="AlphaFoldDB" id="A0A183VBF7"/>
<dbReference type="FunFam" id="1.10.10.1580:FF:000001">
    <property type="entry name" value="interferon regulatory factor 2-binding protein 2"/>
    <property type="match status" value="1"/>
</dbReference>
<dbReference type="InterPro" id="IPR044882">
    <property type="entry name" value="I2BP1/2_C3HC4-RING_sf"/>
</dbReference>
<evidence type="ECO:0000256" key="1">
    <source>
        <dbReference type="ARBA" id="ARBA00004123"/>
    </source>
</evidence>
<dbReference type="PANTHER" id="PTHR10816:SF19">
    <property type="entry name" value="PROTEIN INTERACTING WITH TTK69 AND SIN3A, ISOFORM D"/>
    <property type="match status" value="1"/>
</dbReference>
<reference evidence="7" key="1">
    <citation type="submission" date="2016-06" db="UniProtKB">
        <authorList>
            <consortium name="WormBaseParasite"/>
        </authorList>
    </citation>
    <scope>IDENTIFICATION</scope>
</reference>
<keyword evidence="3" id="KW-0539">Nucleus</keyword>